<accession>A0AAN8NPW8</accession>
<evidence type="ECO:0000313" key="3">
    <source>
        <dbReference type="EMBL" id="KAK6617472.1"/>
    </source>
</evidence>
<feature type="transmembrane region" description="Helical" evidence="1">
    <location>
        <begin position="227"/>
        <end position="244"/>
    </location>
</feature>
<feature type="chain" id="PRO_5042956009" evidence="2">
    <location>
        <begin position="26"/>
        <end position="340"/>
    </location>
</feature>
<organism evidence="3 4">
    <name type="scientific">Polyplax serrata</name>
    <name type="common">Common mouse louse</name>
    <dbReference type="NCBI Taxonomy" id="468196"/>
    <lineage>
        <taxon>Eukaryota</taxon>
        <taxon>Metazoa</taxon>
        <taxon>Ecdysozoa</taxon>
        <taxon>Arthropoda</taxon>
        <taxon>Hexapoda</taxon>
        <taxon>Insecta</taxon>
        <taxon>Pterygota</taxon>
        <taxon>Neoptera</taxon>
        <taxon>Paraneoptera</taxon>
        <taxon>Psocodea</taxon>
        <taxon>Troctomorpha</taxon>
        <taxon>Phthiraptera</taxon>
        <taxon>Anoplura</taxon>
        <taxon>Polyplacidae</taxon>
        <taxon>Polyplax</taxon>
    </lineage>
</organism>
<protein>
    <submittedName>
        <fullName evidence="3">Uncharacterized protein</fullName>
    </submittedName>
</protein>
<evidence type="ECO:0000256" key="1">
    <source>
        <dbReference type="SAM" id="Phobius"/>
    </source>
</evidence>
<dbReference type="EMBL" id="JAWJWE010000044">
    <property type="protein sequence ID" value="KAK6617472.1"/>
    <property type="molecule type" value="Genomic_DNA"/>
</dbReference>
<evidence type="ECO:0000256" key="2">
    <source>
        <dbReference type="SAM" id="SignalP"/>
    </source>
</evidence>
<keyword evidence="1" id="KW-0472">Membrane</keyword>
<keyword evidence="2" id="KW-0732">Signal</keyword>
<keyword evidence="1" id="KW-0812">Transmembrane</keyword>
<feature type="signal peptide" evidence="2">
    <location>
        <begin position="1"/>
        <end position="25"/>
    </location>
</feature>
<reference evidence="3 4" key="1">
    <citation type="submission" date="2023-10" db="EMBL/GenBank/DDBJ databases">
        <title>Genomes of two closely related lineages of the louse Polyplax serrata with different host specificities.</title>
        <authorList>
            <person name="Martinu J."/>
            <person name="Tarabai H."/>
            <person name="Stefka J."/>
            <person name="Hypsa V."/>
        </authorList>
    </citation>
    <scope>NUCLEOTIDE SEQUENCE [LARGE SCALE GENOMIC DNA]</scope>
    <source>
        <strain evidence="3">HR10_N</strain>
    </source>
</reference>
<sequence>MADRAQFKMLHLLILVFLLVDKSLSSTIEIKNEKSCGCYDSCLRNFTTNSVKDVQKIASCERGCRFYKLVLHATQKAIPIKDSVNVKERCHLSCHKAYRNPFEILACNFGCSFGDTARHLCNSAGKEIPQITYSVLIEESDVLIHPGEPELDDSLTDPGLRKQFEKTLEALFDTKSKIPEIHFRNLPIKNDKPPATEYSHVNLKCPKFYGFDSKFEFRNGKIIIGDLYLFVGVFVFVIICFLLGHHIEARSMAKQLAEAKAAKKEDFEDREPLLKSDVEDHYNFMTENDSVPPAYSCQTSHPILESVDGGPETRFDGTTLVFHDDNGSKSHPCDDNTLKI</sequence>
<keyword evidence="1" id="KW-1133">Transmembrane helix</keyword>
<gene>
    <name evidence="3" type="ORF">RUM43_014481</name>
</gene>
<evidence type="ECO:0000313" key="4">
    <source>
        <dbReference type="Proteomes" id="UP001372834"/>
    </source>
</evidence>
<comment type="caution">
    <text evidence="3">The sequence shown here is derived from an EMBL/GenBank/DDBJ whole genome shotgun (WGS) entry which is preliminary data.</text>
</comment>
<proteinExistence type="predicted"/>
<name>A0AAN8NPW8_POLSC</name>
<dbReference type="Proteomes" id="UP001372834">
    <property type="component" value="Unassembled WGS sequence"/>
</dbReference>
<dbReference type="AlphaFoldDB" id="A0AAN8NPW8"/>